<sequence length="408" mass="47879">MRKDIYEGVLPFIMTHTKPNYAALAKQYNCDYRTVKRYYEAGISNKLPLLAQKNKNKKTLVSDFEDIIADKLALGCSSSAIYHFISKRGYRGSARTLRRYCRNVKADKIQKATIRVETTPGLSAQVDWKEDLKLVNKFGEVISCNIFLYVLGYSRIKYLELTFDRSQTTLFRCLTNAFQYTGGVPAEIWFDNMKTVVDRSRSQFSKVVFNERFRQYAKEAGFLPIACRAFRPQTKGKVEALARTIERIRVFNYEFETTQELVEIVKTIMDSLNTEEISQAIHECPNDRWSYEKEQLSSFDANQLKIYSSVEKQIKRKVSNEAMVQWNQNKYSVPINYIGKILTLCVKEDKLYIYDDSTLVRTHTITHQLFNYHRNDYIEILRSDVFKHLEDEELERFVDENLQAYDEL</sequence>
<dbReference type="GO" id="GO:0003676">
    <property type="term" value="F:nucleic acid binding"/>
    <property type="evidence" value="ECO:0007669"/>
    <property type="project" value="InterPro"/>
</dbReference>
<dbReference type="PROSITE" id="PS50994">
    <property type="entry name" value="INTEGRASE"/>
    <property type="match status" value="1"/>
</dbReference>
<feature type="domain" description="Integrase catalytic" evidence="2">
    <location>
        <begin position="116"/>
        <end position="293"/>
    </location>
</feature>
<dbReference type="NCBIfam" id="NF033546">
    <property type="entry name" value="transpos_IS21"/>
    <property type="match status" value="1"/>
</dbReference>
<dbReference type="InterPro" id="IPR054353">
    <property type="entry name" value="IstA-like_C"/>
</dbReference>
<dbReference type="PANTHER" id="PTHR35004:SF6">
    <property type="entry name" value="TRANSPOSASE"/>
    <property type="match status" value="1"/>
</dbReference>
<evidence type="ECO:0000259" key="2">
    <source>
        <dbReference type="PROSITE" id="PS50994"/>
    </source>
</evidence>
<reference evidence="3" key="1">
    <citation type="submission" date="2016-12" db="EMBL/GenBank/DDBJ databases">
        <title>Characterization of a Plasmid Isolated from Enterococcus faecalis found in the Fecal Material of a Blue Whale.</title>
        <authorList>
            <person name="McLaughlin R."/>
        </authorList>
    </citation>
    <scope>NUCLEOTIDE SEQUENCE</scope>
    <source>
        <strain evidence="3">3</strain>
        <plasmid evidence="3">pGTC3</plasmid>
    </source>
</reference>
<evidence type="ECO:0000256" key="1">
    <source>
        <dbReference type="ARBA" id="ARBA00009277"/>
    </source>
</evidence>
<proteinExistence type="inferred from homology"/>
<dbReference type="InterPro" id="IPR012337">
    <property type="entry name" value="RNaseH-like_sf"/>
</dbReference>
<dbReference type="PANTHER" id="PTHR35004">
    <property type="entry name" value="TRANSPOSASE RV3428C-RELATED"/>
    <property type="match status" value="1"/>
</dbReference>
<dbReference type="SUPFAM" id="SSF53098">
    <property type="entry name" value="Ribonuclease H-like"/>
    <property type="match status" value="1"/>
</dbReference>
<name>A0A1W6QXW2_ENTFL</name>
<evidence type="ECO:0000313" key="3">
    <source>
        <dbReference type="EMBL" id="ARO46287.1"/>
    </source>
</evidence>
<comment type="similarity">
    <text evidence="1">Belongs to the transposase IS21/IS408/IS1162 family.</text>
</comment>
<dbReference type="AlphaFoldDB" id="A0A1W6QXW2"/>
<dbReference type="InterPro" id="IPR036397">
    <property type="entry name" value="RNaseH_sf"/>
</dbReference>
<dbReference type="EMBL" id="KY303941">
    <property type="protein sequence ID" value="ARO46287.1"/>
    <property type="molecule type" value="Genomic_DNA"/>
</dbReference>
<dbReference type="Gene3D" id="3.30.420.10">
    <property type="entry name" value="Ribonuclease H-like superfamily/Ribonuclease H"/>
    <property type="match status" value="1"/>
</dbReference>
<dbReference type="InterPro" id="IPR001584">
    <property type="entry name" value="Integrase_cat-core"/>
</dbReference>
<keyword evidence="3" id="KW-0614">Plasmid</keyword>
<dbReference type="Pfam" id="PF00665">
    <property type="entry name" value="rve"/>
    <property type="match status" value="1"/>
</dbReference>
<accession>A0A1W6QXW2</accession>
<geneLocation type="plasmid" evidence="3">
    <name>pGTC3</name>
</geneLocation>
<protein>
    <submittedName>
        <fullName evidence="3">IS21 family transposase</fullName>
    </submittedName>
</protein>
<dbReference type="Pfam" id="PF22483">
    <property type="entry name" value="Mu-transpos_C_2"/>
    <property type="match status" value="1"/>
</dbReference>
<organism evidence="3">
    <name type="scientific">Enterococcus faecalis</name>
    <name type="common">Streptococcus faecalis</name>
    <dbReference type="NCBI Taxonomy" id="1351"/>
    <lineage>
        <taxon>Bacteria</taxon>
        <taxon>Bacillati</taxon>
        <taxon>Bacillota</taxon>
        <taxon>Bacilli</taxon>
        <taxon>Lactobacillales</taxon>
        <taxon>Enterococcaceae</taxon>
        <taxon>Enterococcus</taxon>
    </lineage>
</organism>
<dbReference type="GO" id="GO:0015074">
    <property type="term" value="P:DNA integration"/>
    <property type="evidence" value="ECO:0007669"/>
    <property type="project" value="InterPro"/>
</dbReference>
<dbReference type="RefSeq" id="WP_172689760.1">
    <property type="nucleotide sequence ID" value="NZ_KY303941.1"/>
</dbReference>